<name>A0ABT1TBY4_9GAMM</name>
<protein>
    <submittedName>
        <fullName evidence="2">M35 family metallo-endopeptidase</fullName>
        <ecNumber evidence="2">3.4.24.-</ecNumber>
    </submittedName>
</protein>
<dbReference type="EC" id="3.4.24.-" evidence="2"/>
<accession>A0ABT1TBY4</accession>
<dbReference type="InterPro" id="IPR029463">
    <property type="entry name" value="Lys_MEP"/>
</dbReference>
<dbReference type="SMART" id="SM01351">
    <property type="entry name" value="Aspzincin_M35"/>
    <property type="match status" value="1"/>
</dbReference>
<reference evidence="2 3" key="1">
    <citation type="submission" date="2022-07" db="EMBL/GenBank/DDBJ databases">
        <title>Methylomonas rivi sp. nov., Methylomonas rosea sp. nov., Methylomonas aureus sp. nov. and Methylomonas subterranea sp. nov., four novel methanotrophs isolated from a freshwater creek and the deep terrestrial subsurface.</title>
        <authorList>
            <person name="Abin C."/>
            <person name="Sankaranarayanan K."/>
            <person name="Garner C."/>
            <person name="Sindelar R."/>
            <person name="Kotary K."/>
            <person name="Garner R."/>
            <person name="Barclay S."/>
            <person name="Lawson P."/>
            <person name="Krumholz L."/>
        </authorList>
    </citation>
    <scope>NUCLEOTIDE SEQUENCE [LARGE SCALE GENOMIC DNA]</scope>
    <source>
        <strain evidence="2 3">SURF-2</strain>
    </source>
</reference>
<keyword evidence="2" id="KW-0378">Hydrolase</keyword>
<dbReference type="Pfam" id="PF14521">
    <property type="entry name" value="Aspzincin_M35"/>
    <property type="match status" value="1"/>
</dbReference>
<dbReference type="InterPro" id="IPR024079">
    <property type="entry name" value="MetalloPept_cat_dom_sf"/>
</dbReference>
<evidence type="ECO:0000313" key="3">
    <source>
        <dbReference type="Proteomes" id="UP001524499"/>
    </source>
</evidence>
<dbReference type="GO" id="GO:0016787">
    <property type="term" value="F:hydrolase activity"/>
    <property type="evidence" value="ECO:0007669"/>
    <property type="project" value="UniProtKB-KW"/>
</dbReference>
<feature type="domain" description="Lysine-specific metallo-endopeptidase" evidence="1">
    <location>
        <begin position="172"/>
        <end position="320"/>
    </location>
</feature>
<dbReference type="RefSeq" id="WP_256600617.1">
    <property type="nucleotide sequence ID" value="NZ_JANIBJ010000003.1"/>
</dbReference>
<gene>
    <name evidence="2" type="ORF">NP590_02550</name>
</gene>
<dbReference type="SUPFAM" id="SSF55486">
    <property type="entry name" value="Metalloproteases ('zincins'), catalytic domain"/>
    <property type="match status" value="1"/>
</dbReference>
<dbReference type="EMBL" id="JANIBJ010000003">
    <property type="protein sequence ID" value="MCQ8102974.1"/>
    <property type="molecule type" value="Genomic_DNA"/>
</dbReference>
<keyword evidence="3" id="KW-1185">Reference proteome</keyword>
<sequence length="338" mass="38140">MIETFTDAYRKTQDVIKKETFEKDWDSFLKSKIKQLLGDDGLNDAEAASLTKLQNDIKYPKGGAKTSRSVEADAILEAARQDDANKLQDRAAALKFLRHVYFISKRGGQSIWVCSPPKRYANWTYDEFNGLNKVELKSRLAHQTEIFSAGNMNKMSAGTQDALAWCQKVLISLASAKSKVKKDRDLVSRWFADENTDDPKLDDLIEKLTAGFKKIRDVCNSNQLVFSDDTVDRSTQPNLWKTTYALVHDEKLHVIYVEKVLLGRSGTKLEWAITIVHELSHREIKTKDHFYSESGLKPNAASFPSDKALENADNWGFYAANVNGALTKGKIQAVLKEP</sequence>
<organism evidence="2 3">
    <name type="scientific">Methylomonas subterranea</name>
    <dbReference type="NCBI Taxonomy" id="2952225"/>
    <lineage>
        <taxon>Bacteria</taxon>
        <taxon>Pseudomonadati</taxon>
        <taxon>Pseudomonadota</taxon>
        <taxon>Gammaproteobacteria</taxon>
        <taxon>Methylococcales</taxon>
        <taxon>Methylococcaceae</taxon>
        <taxon>Methylomonas</taxon>
    </lineage>
</organism>
<comment type="caution">
    <text evidence="2">The sequence shown here is derived from an EMBL/GenBank/DDBJ whole genome shotgun (WGS) entry which is preliminary data.</text>
</comment>
<proteinExistence type="predicted"/>
<dbReference type="Gene3D" id="3.40.390.10">
    <property type="entry name" value="Collagenase (Catalytic Domain)"/>
    <property type="match status" value="1"/>
</dbReference>
<dbReference type="CDD" id="cd11007">
    <property type="entry name" value="M35_like_1"/>
    <property type="match status" value="1"/>
</dbReference>
<dbReference type="Proteomes" id="UP001524499">
    <property type="component" value="Unassembled WGS sequence"/>
</dbReference>
<evidence type="ECO:0000259" key="1">
    <source>
        <dbReference type="SMART" id="SM01351"/>
    </source>
</evidence>
<dbReference type="InterPro" id="IPR034108">
    <property type="entry name" value="Pept_M35-like_proteobacteria"/>
</dbReference>
<evidence type="ECO:0000313" key="2">
    <source>
        <dbReference type="EMBL" id="MCQ8102974.1"/>
    </source>
</evidence>